<dbReference type="InterPro" id="IPR011811">
    <property type="entry name" value="Peptidase_S51_cyanophycinase"/>
</dbReference>
<dbReference type="PANTHER" id="PTHR36175:SF1">
    <property type="entry name" value="CYANOPHYCINASE"/>
    <property type="match status" value="1"/>
</dbReference>
<evidence type="ECO:0000256" key="7">
    <source>
        <dbReference type="ARBA" id="ARBA00022801"/>
    </source>
</evidence>
<evidence type="ECO:0000313" key="9">
    <source>
        <dbReference type="EMBL" id="MEO3693000.1"/>
    </source>
</evidence>
<evidence type="ECO:0000256" key="3">
    <source>
        <dbReference type="ARBA" id="ARBA00006534"/>
    </source>
</evidence>
<evidence type="ECO:0000256" key="1">
    <source>
        <dbReference type="ARBA" id="ARBA00001092"/>
    </source>
</evidence>
<dbReference type="Proteomes" id="UP001495147">
    <property type="component" value="Unassembled WGS sequence"/>
</dbReference>
<keyword evidence="9" id="KW-0121">Carboxypeptidase</keyword>
<dbReference type="EMBL" id="JBDPZD010000005">
    <property type="protein sequence ID" value="MEO3693000.1"/>
    <property type="molecule type" value="Genomic_DNA"/>
</dbReference>
<evidence type="ECO:0000256" key="6">
    <source>
        <dbReference type="ARBA" id="ARBA00022670"/>
    </source>
</evidence>
<comment type="caution">
    <text evidence="9">The sequence shown here is derived from an EMBL/GenBank/DDBJ whole genome shotgun (WGS) entry which is preliminary data.</text>
</comment>
<dbReference type="EC" id="3.4.15.6" evidence="4"/>
<keyword evidence="7 9" id="KW-0378">Hydrolase</keyword>
<dbReference type="GO" id="GO:0008241">
    <property type="term" value="F:peptidyl-dipeptidase activity"/>
    <property type="evidence" value="ECO:0007669"/>
    <property type="project" value="UniProtKB-EC"/>
</dbReference>
<dbReference type="CDD" id="cd03145">
    <property type="entry name" value="GAT1_cyanophycinase"/>
    <property type="match status" value="1"/>
</dbReference>
<name>A0ABV0G5N9_9BURK</name>
<dbReference type="RefSeq" id="WP_347705821.1">
    <property type="nucleotide sequence ID" value="NZ_JBDPZD010000005.1"/>
</dbReference>
<dbReference type="Gene3D" id="3.40.50.880">
    <property type="match status" value="1"/>
</dbReference>
<dbReference type="InterPro" id="IPR005320">
    <property type="entry name" value="Peptidase_S51"/>
</dbReference>
<keyword evidence="10" id="KW-1185">Reference proteome</keyword>
<protein>
    <recommendedName>
        <fullName evidence="5">Cyanophycinase</fullName>
        <ecNumber evidence="4">3.4.15.6</ecNumber>
    </recommendedName>
</protein>
<keyword evidence="6" id="KW-0645">Protease</keyword>
<evidence type="ECO:0000256" key="5">
    <source>
        <dbReference type="ARBA" id="ARBA00015719"/>
    </source>
</evidence>
<gene>
    <name evidence="9" type="ORF">ABDJ85_16125</name>
</gene>
<dbReference type="SUPFAM" id="SSF52317">
    <property type="entry name" value="Class I glutamine amidotransferase-like"/>
    <property type="match status" value="1"/>
</dbReference>
<sequence>MRLPGARRAPRALLALAGVLATGLAAGQTAIAIGGALRLDNDEVWQRIVDEAGGQGAHIAVFATAAGNPERSAAYIAAALARRGAVADVIPVAPKLPNSDPAARVGDPALIDTVRRARGVFFSGGSQEYIVDTLMPGGQETPLLRAVREVFAKGGVVAGTSAGAAIMSRSMFRDAPDNHMVLKGVWREGKEFDRGLGFVPPQLFVDQHFLKRGRIGRILPAMRALGYPLGLGVEENSAIVVKGDQVEVIGGKGAVLVDLREARSDARLPAFNLQGVRLSYLDRGDRLDLGTGAVTPSARKLAEPRIDPAAPDFKPYYRNEPYYLDMLGDQTLLNVMARLIESAAPELRGLAFRARPRAEDPAPSLGFEFRLYKGPGTVGWYYGGQGSEEYTVLNVRLDVLPVRVASPLFTPLEPGAAEGVTAAKPPEAATSAR</sequence>
<dbReference type="NCBIfam" id="TIGR02069">
    <property type="entry name" value="cyanophycinase"/>
    <property type="match status" value="1"/>
</dbReference>
<dbReference type="Pfam" id="PF03575">
    <property type="entry name" value="Peptidase_S51"/>
    <property type="match status" value="1"/>
</dbReference>
<proteinExistence type="inferred from homology"/>
<dbReference type="PANTHER" id="PTHR36175">
    <property type="entry name" value="CYANOPHYCINASE"/>
    <property type="match status" value="1"/>
</dbReference>
<accession>A0ABV0G5N9</accession>
<evidence type="ECO:0000256" key="4">
    <source>
        <dbReference type="ARBA" id="ARBA00013115"/>
    </source>
</evidence>
<reference evidence="9 10" key="1">
    <citation type="submission" date="2024-05" db="EMBL/GenBank/DDBJ databases">
        <title>Roseateles sp. DJS-2-20 16S ribosomal RNA gene Genome sequencing and assembly.</title>
        <authorList>
            <person name="Woo H."/>
        </authorList>
    </citation>
    <scope>NUCLEOTIDE SEQUENCE [LARGE SCALE GENOMIC DNA]</scope>
    <source>
        <strain evidence="9 10">DJS-2-20</strain>
    </source>
</reference>
<dbReference type="GO" id="GO:0004180">
    <property type="term" value="F:carboxypeptidase activity"/>
    <property type="evidence" value="ECO:0007669"/>
    <property type="project" value="UniProtKB-KW"/>
</dbReference>
<dbReference type="InterPro" id="IPR029062">
    <property type="entry name" value="Class_I_gatase-like"/>
</dbReference>
<evidence type="ECO:0000256" key="8">
    <source>
        <dbReference type="ARBA" id="ARBA00022825"/>
    </source>
</evidence>
<organism evidence="9 10">
    <name type="scientific">Roseateles paludis</name>
    <dbReference type="NCBI Taxonomy" id="3145238"/>
    <lineage>
        <taxon>Bacteria</taxon>
        <taxon>Pseudomonadati</taxon>
        <taxon>Pseudomonadota</taxon>
        <taxon>Betaproteobacteria</taxon>
        <taxon>Burkholderiales</taxon>
        <taxon>Sphaerotilaceae</taxon>
        <taxon>Roseateles</taxon>
    </lineage>
</organism>
<evidence type="ECO:0000256" key="2">
    <source>
        <dbReference type="ARBA" id="ARBA00002039"/>
    </source>
</evidence>
<keyword evidence="8" id="KW-0720">Serine protease</keyword>
<comment type="function">
    <text evidence="2">Exopeptidase that catalyzes the hydrolytic cleavage of multi-L-arginyl-poly-L-aspartic acid (cyanophycin; a water-insoluble reserve polymer) into aspartate-arginine dipeptides.</text>
</comment>
<evidence type="ECO:0000313" key="10">
    <source>
        <dbReference type="Proteomes" id="UP001495147"/>
    </source>
</evidence>
<comment type="similarity">
    <text evidence="3">Belongs to the peptidase S51 family.</text>
</comment>
<comment type="catalytic activity">
    <reaction evidence="1">
        <text>[L-4-(L-arginin-2-N-yl)aspartate](n) + H2O = [L-4-(L-arginin-2-N-yl)aspartate](n-1) + L-4-(L-arginin-2-N-yl)aspartate</text>
        <dbReference type="Rhea" id="RHEA:12845"/>
        <dbReference type="Rhea" id="RHEA-COMP:13728"/>
        <dbReference type="Rhea" id="RHEA-COMP:13734"/>
        <dbReference type="ChEBI" id="CHEBI:15377"/>
        <dbReference type="ChEBI" id="CHEBI:137986"/>
        <dbReference type="ChEBI" id="CHEBI:137991"/>
        <dbReference type="EC" id="3.4.15.6"/>
    </reaction>
</comment>